<evidence type="ECO:0000256" key="1">
    <source>
        <dbReference type="SAM" id="MobiDB-lite"/>
    </source>
</evidence>
<comment type="caution">
    <text evidence="2">The sequence shown here is derived from an EMBL/GenBank/DDBJ whole genome shotgun (WGS) entry which is preliminary data.</text>
</comment>
<dbReference type="AlphaFoldDB" id="A0A7X1FZ33"/>
<sequence>MAAHEPGLSSHQRHGQTGKLRITGTDPVLHQRWQQRIDTPFGKARQDLPFHRQSVNVVNQASRIDQRSAQRVVPDSNLRLAQRAQQLDRKRSDHRAGAGNRLLAQQRIALSTDQMPQNRSECSTIAAVAREFVPQGIEAGHGIRDWRTSGVHGGGIEQRG</sequence>
<organism evidence="2 3">
    <name type="scientific">Novosphingobium piscinae</name>
    <dbReference type="NCBI Taxonomy" id="1507448"/>
    <lineage>
        <taxon>Bacteria</taxon>
        <taxon>Pseudomonadati</taxon>
        <taxon>Pseudomonadota</taxon>
        <taxon>Alphaproteobacteria</taxon>
        <taxon>Sphingomonadales</taxon>
        <taxon>Sphingomonadaceae</taxon>
        <taxon>Novosphingobium</taxon>
    </lineage>
</organism>
<dbReference type="RefSeq" id="WP_185679491.1">
    <property type="nucleotide sequence ID" value="NZ_JACLAX010000009.1"/>
</dbReference>
<accession>A0A7X1FZ33</accession>
<keyword evidence="3" id="KW-1185">Reference proteome</keyword>
<dbReference type="EMBL" id="JACLAX010000009">
    <property type="protein sequence ID" value="MBC2669633.1"/>
    <property type="molecule type" value="Genomic_DNA"/>
</dbReference>
<feature type="region of interest" description="Disordered" evidence="1">
    <location>
        <begin position="1"/>
        <end position="24"/>
    </location>
</feature>
<protein>
    <submittedName>
        <fullName evidence="2">Uncharacterized protein</fullName>
    </submittedName>
</protein>
<evidence type="ECO:0000313" key="3">
    <source>
        <dbReference type="Proteomes" id="UP000551327"/>
    </source>
</evidence>
<gene>
    <name evidence="2" type="ORF">H7F53_10795</name>
</gene>
<dbReference type="Proteomes" id="UP000551327">
    <property type="component" value="Unassembled WGS sequence"/>
</dbReference>
<evidence type="ECO:0000313" key="2">
    <source>
        <dbReference type="EMBL" id="MBC2669633.1"/>
    </source>
</evidence>
<proteinExistence type="predicted"/>
<name>A0A7X1FZ33_9SPHN</name>
<reference evidence="2 3" key="1">
    <citation type="submission" date="2020-08" db="EMBL/GenBank/DDBJ databases">
        <title>The genome sequence of type strain Novosphingobium piscinae KCTC 42194.</title>
        <authorList>
            <person name="Liu Y."/>
        </authorList>
    </citation>
    <scope>NUCLEOTIDE SEQUENCE [LARGE SCALE GENOMIC DNA]</scope>
    <source>
        <strain evidence="2 3">KCTC 42194</strain>
    </source>
</reference>